<dbReference type="EMBL" id="JAWDIO010000002">
    <property type="protein sequence ID" value="MDU0355218.1"/>
    <property type="molecule type" value="Genomic_DNA"/>
</dbReference>
<dbReference type="PIRSF" id="PIRSF011396">
    <property type="entry name" value="Trp_halogenase"/>
    <property type="match status" value="1"/>
</dbReference>
<proteinExistence type="predicted"/>
<dbReference type="InterPro" id="IPR033856">
    <property type="entry name" value="Trp_halogen"/>
</dbReference>
<dbReference type="Gene3D" id="3.50.50.60">
    <property type="entry name" value="FAD/NAD(P)-binding domain"/>
    <property type="match status" value="1"/>
</dbReference>
<dbReference type="SUPFAM" id="SSF51905">
    <property type="entry name" value="FAD/NAD(P)-binding domain"/>
    <property type="match status" value="1"/>
</dbReference>
<evidence type="ECO:0000313" key="2">
    <source>
        <dbReference type="Proteomes" id="UP001247805"/>
    </source>
</evidence>
<dbReference type="InterPro" id="IPR006905">
    <property type="entry name" value="Flavin_halogenase"/>
</dbReference>
<name>A0ABU3SYY5_9ALTE</name>
<dbReference type="InterPro" id="IPR050816">
    <property type="entry name" value="Flavin-dep_Halogenase_NPB"/>
</dbReference>
<keyword evidence="2" id="KW-1185">Reference proteome</keyword>
<organism evidence="1 2">
    <name type="scientific">Paraglaciecola aquimarina</name>
    <dbReference type="NCBI Taxonomy" id="1235557"/>
    <lineage>
        <taxon>Bacteria</taxon>
        <taxon>Pseudomonadati</taxon>
        <taxon>Pseudomonadota</taxon>
        <taxon>Gammaproteobacteria</taxon>
        <taxon>Alteromonadales</taxon>
        <taxon>Alteromonadaceae</taxon>
        <taxon>Paraglaciecola</taxon>
    </lineage>
</organism>
<dbReference type="Pfam" id="PF04820">
    <property type="entry name" value="Trp_halogenase"/>
    <property type="match status" value="1"/>
</dbReference>
<dbReference type="PANTHER" id="PTHR43747:SF4">
    <property type="entry name" value="FLAVIN-DEPENDENT TRYPTOPHAN HALOGENASE"/>
    <property type="match status" value="1"/>
</dbReference>
<gene>
    <name evidence="1" type="ORF">RS130_16090</name>
</gene>
<reference evidence="1 2" key="1">
    <citation type="submission" date="2023-10" db="EMBL/GenBank/DDBJ databases">
        <title>Glaciecola aquimarina strain GGW-M5 nov., isolated from a coastal seawater.</title>
        <authorList>
            <person name="Bayburt H."/>
            <person name="Kim J.M."/>
            <person name="Choi B.J."/>
            <person name="Jeon C.O."/>
        </authorList>
    </citation>
    <scope>NUCLEOTIDE SEQUENCE [LARGE SCALE GENOMIC DNA]</scope>
    <source>
        <strain evidence="1 2">KCTC 32108</strain>
    </source>
</reference>
<dbReference type="Proteomes" id="UP001247805">
    <property type="component" value="Unassembled WGS sequence"/>
</dbReference>
<dbReference type="RefSeq" id="WP_316026765.1">
    <property type="nucleotide sequence ID" value="NZ_JAWDIO010000002.1"/>
</dbReference>
<evidence type="ECO:0000313" key="1">
    <source>
        <dbReference type="EMBL" id="MDU0355218.1"/>
    </source>
</evidence>
<comment type="caution">
    <text evidence="1">The sequence shown here is derived from an EMBL/GenBank/DDBJ whole genome shotgun (WGS) entry which is preliminary data.</text>
</comment>
<accession>A0ABU3SYY5</accession>
<dbReference type="PANTHER" id="PTHR43747">
    <property type="entry name" value="FAD-BINDING PROTEIN"/>
    <property type="match status" value="1"/>
</dbReference>
<dbReference type="InterPro" id="IPR036188">
    <property type="entry name" value="FAD/NAD-bd_sf"/>
</dbReference>
<protein>
    <submittedName>
        <fullName evidence="1">Tryptophan halogenase family protein</fullName>
    </submittedName>
</protein>
<sequence>MTSQVKEIVIVGGGTAGWLSAAIIAAHHQKSDAEQCKVTLVESSDIPTVGVGEGTWPTMKNTLQQIGISEADFFTHCHATFKQGGKFVEWVHGSGDFYYHPFTLPLGYGRIDLAPYVDKIENFAIDSNFQYQVADAGLAPRTMADADYQGQCNYGYHLDAGAFADLLKKHCKTKLKVHHVVDTVRHVATVEQQYIESIELENSGVLYADLFVDCSGFSSLLLGKALDVPFIKTDKVLFNDSALAMHVPYNDPQQDIACHTIATAQNAGWIWDIGLTNRRGVGHVYASEFLSDDEAEANLRAYLGADAEGLTPRKISFQSGHRKQFWKGNCVAVGMAAGFVEPLEATAIMLVEISARYIAENLPPDSSLMPIVAKRFNQQMDYRWQRIIDFLKFHYMLTKRPEPYWQAHCQADSIPESLREDLAIWKYRGPTLADFTSSTELFPAASYQYVLYGMEFTPEFERQAYLYDEQIQADKIIKRNQQLTQQMLGTLPLHRDYIEKWLSSRTKGI</sequence>